<dbReference type="Proteomes" id="UP000239549">
    <property type="component" value="Unassembled WGS sequence"/>
</dbReference>
<organism evidence="3 4">
    <name type="scientific">Desulfocucumis palustris</name>
    <dbReference type="NCBI Taxonomy" id="1898651"/>
    <lineage>
        <taxon>Bacteria</taxon>
        <taxon>Bacillati</taxon>
        <taxon>Bacillota</taxon>
        <taxon>Clostridia</taxon>
        <taxon>Eubacteriales</taxon>
        <taxon>Desulfocucumaceae</taxon>
        <taxon>Desulfocucumis</taxon>
    </lineage>
</organism>
<reference evidence="4" key="1">
    <citation type="submission" date="2018-02" db="EMBL/GenBank/DDBJ databases">
        <title>Genome sequence of Desulfocucumis palustris strain NAW-5.</title>
        <authorList>
            <person name="Watanabe M."/>
            <person name="Kojima H."/>
            <person name="Fukui M."/>
        </authorList>
    </citation>
    <scope>NUCLEOTIDE SEQUENCE [LARGE SCALE GENOMIC DNA]</scope>
    <source>
        <strain evidence="4">NAW-5</strain>
    </source>
</reference>
<dbReference type="GO" id="GO:0016616">
    <property type="term" value="F:oxidoreductase activity, acting on the CH-OH group of donors, NAD or NADP as acceptor"/>
    <property type="evidence" value="ECO:0007669"/>
    <property type="project" value="TreeGrafter"/>
</dbReference>
<dbReference type="PANTHER" id="PTHR42760:SF40">
    <property type="entry name" value="3-OXOACYL-[ACYL-CARRIER-PROTEIN] REDUCTASE, CHLOROPLASTIC"/>
    <property type="match status" value="1"/>
</dbReference>
<protein>
    <submittedName>
        <fullName evidence="3">3-oxoacyl-reductase</fullName>
    </submittedName>
</protein>
<name>A0A2L2XDC7_9FIRM</name>
<dbReference type="PANTHER" id="PTHR42760">
    <property type="entry name" value="SHORT-CHAIN DEHYDROGENASES/REDUCTASES FAMILY MEMBER"/>
    <property type="match status" value="1"/>
</dbReference>
<comment type="caution">
    <text evidence="3">The sequence shown here is derived from an EMBL/GenBank/DDBJ whole genome shotgun (WGS) entry which is preliminary data.</text>
</comment>
<accession>A0A2L2XDC7</accession>
<dbReference type="InterPro" id="IPR036291">
    <property type="entry name" value="NAD(P)-bd_dom_sf"/>
</dbReference>
<dbReference type="PRINTS" id="PR00080">
    <property type="entry name" value="SDRFAMILY"/>
</dbReference>
<dbReference type="SUPFAM" id="SSF51735">
    <property type="entry name" value="NAD(P)-binding Rossmann-fold domains"/>
    <property type="match status" value="1"/>
</dbReference>
<dbReference type="Gene3D" id="3.40.50.720">
    <property type="entry name" value="NAD(P)-binding Rossmann-like Domain"/>
    <property type="match status" value="1"/>
</dbReference>
<sequence length="290" mass="32077">MRSVLQIFKPYHRVRALSNPCLKQITERENYVRHIRELLDLTGQVAIVTGGATGIGRQMAYALGEAGADLVIAARNLERCQEVARQMAEELRVRVLPVALDLRKSQMIDALYDLVMKEFGRVEILINNSGTTWGAPTFELPLNGWNKVIETNLTGAWLMAQKAGQIMSKQNYGRIINIASYLAFVGTYAEYMDAVPYPVSKAALLGLTRDLAVKWAKYNITVNAIAPGWFPSQLSDKNKELHEEISKHLIPMHRLGSDDELKTGVLFLASPGSSYCTGITLSIDGGLLAV</sequence>
<dbReference type="EMBL" id="BFAV01000119">
    <property type="protein sequence ID" value="GBF33723.1"/>
    <property type="molecule type" value="Genomic_DNA"/>
</dbReference>
<dbReference type="Pfam" id="PF13561">
    <property type="entry name" value="adh_short_C2"/>
    <property type="match status" value="1"/>
</dbReference>
<evidence type="ECO:0000256" key="2">
    <source>
        <dbReference type="ARBA" id="ARBA00023002"/>
    </source>
</evidence>
<dbReference type="GO" id="GO:0008206">
    <property type="term" value="P:bile acid metabolic process"/>
    <property type="evidence" value="ECO:0007669"/>
    <property type="project" value="UniProtKB-ARBA"/>
</dbReference>
<dbReference type="FunFam" id="3.40.50.720:FF:000084">
    <property type="entry name" value="Short-chain dehydrogenase reductase"/>
    <property type="match status" value="1"/>
</dbReference>
<evidence type="ECO:0000256" key="1">
    <source>
        <dbReference type="ARBA" id="ARBA00006484"/>
    </source>
</evidence>
<dbReference type="AlphaFoldDB" id="A0A2L2XDC7"/>
<gene>
    <name evidence="3" type="ORF">DCCM_2829</name>
</gene>
<dbReference type="InterPro" id="IPR002347">
    <property type="entry name" value="SDR_fam"/>
</dbReference>
<evidence type="ECO:0000313" key="4">
    <source>
        <dbReference type="Proteomes" id="UP000239549"/>
    </source>
</evidence>
<keyword evidence="2" id="KW-0560">Oxidoreductase</keyword>
<proteinExistence type="inferred from homology"/>
<keyword evidence="4" id="KW-1185">Reference proteome</keyword>
<dbReference type="NCBIfam" id="NF006070">
    <property type="entry name" value="PRK08213.1"/>
    <property type="match status" value="1"/>
</dbReference>
<comment type="similarity">
    <text evidence="1">Belongs to the short-chain dehydrogenases/reductases (SDR) family.</text>
</comment>
<dbReference type="GO" id="GO:0030497">
    <property type="term" value="P:fatty acid elongation"/>
    <property type="evidence" value="ECO:0007669"/>
    <property type="project" value="TreeGrafter"/>
</dbReference>
<dbReference type="PRINTS" id="PR00081">
    <property type="entry name" value="GDHRDH"/>
</dbReference>
<evidence type="ECO:0000313" key="3">
    <source>
        <dbReference type="EMBL" id="GBF33723.1"/>
    </source>
</evidence>